<dbReference type="EMBL" id="MTJN01000002">
    <property type="protein sequence ID" value="OOV05816.1"/>
    <property type="molecule type" value="Genomic_DNA"/>
</dbReference>
<organism evidence="1 2">
    <name type="scientific">Rhodoferax fermentans</name>
    <dbReference type="NCBI Taxonomy" id="28066"/>
    <lineage>
        <taxon>Bacteria</taxon>
        <taxon>Pseudomonadati</taxon>
        <taxon>Pseudomonadota</taxon>
        <taxon>Betaproteobacteria</taxon>
        <taxon>Burkholderiales</taxon>
        <taxon>Comamonadaceae</taxon>
        <taxon>Rhodoferax</taxon>
    </lineage>
</organism>
<keyword evidence="2" id="KW-1185">Reference proteome</keyword>
<protein>
    <submittedName>
        <fullName evidence="1">Uncharacterized protein</fullName>
    </submittedName>
</protein>
<dbReference type="RefSeq" id="WP_078363597.1">
    <property type="nucleotide sequence ID" value="NZ_MTJN01000002.1"/>
</dbReference>
<reference evidence="1 2" key="1">
    <citation type="submission" date="2017-01" db="EMBL/GenBank/DDBJ databases">
        <title>Genome sequencing of Rhodoferax fermentans JCM 7819.</title>
        <authorList>
            <person name="Kim Y.J."/>
            <person name="Farh M.E.-A."/>
            <person name="Yang D.-C."/>
        </authorList>
    </citation>
    <scope>NUCLEOTIDE SEQUENCE [LARGE SCALE GENOMIC DNA]</scope>
    <source>
        <strain evidence="1 2">JCM 7819</strain>
    </source>
</reference>
<dbReference type="Proteomes" id="UP000190750">
    <property type="component" value="Unassembled WGS sequence"/>
</dbReference>
<gene>
    <name evidence="1" type="ORF">RF819_03000</name>
</gene>
<evidence type="ECO:0000313" key="2">
    <source>
        <dbReference type="Proteomes" id="UP000190750"/>
    </source>
</evidence>
<proteinExistence type="predicted"/>
<dbReference type="STRING" id="28066.RF819_03000"/>
<comment type="caution">
    <text evidence="1">The sequence shown here is derived from an EMBL/GenBank/DDBJ whole genome shotgun (WGS) entry which is preliminary data.</text>
</comment>
<evidence type="ECO:0000313" key="1">
    <source>
        <dbReference type="EMBL" id="OOV05816.1"/>
    </source>
</evidence>
<dbReference type="AlphaFoldDB" id="A0A1T1ANW0"/>
<name>A0A1T1ANW0_RHOFE</name>
<accession>A0A1T1ANW0</accession>
<sequence length="71" mass="7781">MTATATATLQDVHGKKGRGSRIEVKLSATQIDFPYTDEAQRLAQLGNARAYLKHAQQAGAKLKIKELEDKV</sequence>